<protein>
    <recommendedName>
        <fullName evidence="3">Ribosomal RNA-processing protein 7 C-terminal domain-containing protein</fullName>
    </recommendedName>
</protein>
<sequence>MMKRDDRTSEDFGISESLSKIEKSYEASHKKSKKDGKHKRKHCSISIEGKSTEESPGVVQEKVDEECTRGWKKKSKKDGDHKKKHGSISIEGKSPEEAIVVAQENVDEISLVEDCTRGMKKGKLEHNGNCKGITLYQTFNEIASSMETKDAKLVSRIKTKKSKRGGKHKKKHCSINIKETNSEYITGLVQEKVDEVSAVDEDCTRGMKKWLLQYKESRPGLQVLQQRIDEFITAHEQQQEEERKEREARVAEGGWTVVVHHKGRKKTTDAETGTTVGSVAPASVIGMLSQKKTKEIALDFYKFHKREAKRNEIMMLQSKFEQDKQRIQQLRATRKFRPY</sequence>
<feature type="compositionally biased region" description="Basic residues" evidence="2">
    <location>
        <begin position="70"/>
        <end position="86"/>
    </location>
</feature>
<dbReference type="GO" id="GO:0034456">
    <property type="term" value="C:UTP-C complex"/>
    <property type="evidence" value="ECO:0007669"/>
    <property type="project" value="TreeGrafter"/>
</dbReference>
<evidence type="ECO:0000313" key="5">
    <source>
        <dbReference type="Proteomes" id="UP000639772"/>
    </source>
</evidence>
<feature type="compositionally biased region" description="Basic and acidic residues" evidence="2">
    <location>
        <begin position="1"/>
        <end position="10"/>
    </location>
</feature>
<dbReference type="PANTHER" id="PTHR13191">
    <property type="entry name" value="RIBOSOMAL RNA PROCESSING PROTEIN 7-RELATED"/>
    <property type="match status" value="1"/>
</dbReference>
<evidence type="ECO:0000259" key="3">
    <source>
        <dbReference type="Pfam" id="PF12923"/>
    </source>
</evidence>
<dbReference type="InterPro" id="IPR040446">
    <property type="entry name" value="RRP7"/>
</dbReference>
<dbReference type="AlphaFoldDB" id="A0A835QWK0"/>
<proteinExistence type="inferred from homology"/>
<dbReference type="Proteomes" id="UP000639772">
    <property type="component" value="Chromosome 7"/>
</dbReference>
<dbReference type="Gene3D" id="6.10.250.1770">
    <property type="match status" value="1"/>
</dbReference>
<feature type="compositionally biased region" description="Basic and acidic residues" evidence="2">
    <location>
        <begin position="19"/>
        <end position="29"/>
    </location>
</feature>
<gene>
    <name evidence="4" type="ORF">HPP92_014808</name>
</gene>
<organism evidence="4 5">
    <name type="scientific">Vanilla planifolia</name>
    <name type="common">Vanilla</name>
    <dbReference type="NCBI Taxonomy" id="51239"/>
    <lineage>
        <taxon>Eukaryota</taxon>
        <taxon>Viridiplantae</taxon>
        <taxon>Streptophyta</taxon>
        <taxon>Embryophyta</taxon>
        <taxon>Tracheophyta</taxon>
        <taxon>Spermatophyta</taxon>
        <taxon>Magnoliopsida</taxon>
        <taxon>Liliopsida</taxon>
        <taxon>Asparagales</taxon>
        <taxon>Orchidaceae</taxon>
        <taxon>Vanilloideae</taxon>
        <taxon>Vanilleae</taxon>
        <taxon>Vanilla</taxon>
    </lineage>
</organism>
<dbReference type="PANTHER" id="PTHR13191:SF0">
    <property type="entry name" value="RIBOSOMAL RNA-PROCESSING PROTEIN 7 HOMOLOG A-RELATED"/>
    <property type="match status" value="1"/>
</dbReference>
<dbReference type="CDD" id="cd12951">
    <property type="entry name" value="RRP7_Rrp7A"/>
    <property type="match status" value="1"/>
</dbReference>
<name>A0A835QWK0_VANPL</name>
<evidence type="ECO:0000256" key="1">
    <source>
        <dbReference type="ARBA" id="ARBA00006110"/>
    </source>
</evidence>
<dbReference type="GO" id="GO:0006364">
    <property type="term" value="P:rRNA processing"/>
    <property type="evidence" value="ECO:0007669"/>
    <property type="project" value="TreeGrafter"/>
</dbReference>
<accession>A0A835QWK0</accession>
<comment type="caution">
    <text evidence="4">The sequence shown here is derived from an EMBL/GenBank/DDBJ whole genome shotgun (WGS) entry which is preliminary data.</text>
</comment>
<evidence type="ECO:0000256" key="2">
    <source>
        <dbReference type="SAM" id="MobiDB-lite"/>
    </source>
</evidence>
<feature type="region of interest" description="Disordered" evidence="2">
    <location>
        <begin position="1"/>
        <end position="91"/>
    </location>
</feature>
<dbReference type="EMBL" id="JADCNM010000007">
    <property type="protein sequence ID" value="KAG0475122.1"/>
    <property type="molecule type" value="Genomic_DNA"/>
</dbReference>
<dbReference type="OrthoDB" id="5390at2759"/>
<reference evidence="4 5" key="1">
    <citation type="journal article" date="2020" name="Nat. Food">
        <title>A phased Vanilla planifolia genome enables genetic improvement of flavour and production.</title>
        <authorList>
            <person name="Hasing T."/>
            <person name="Tang H."/>
            <person name="Brym M."/>
            <person name="Khazi F."/>
            <person name="Huang T."/>
            <person name="Chambers A.H."/>
        </authorList>
    </citation>
    <scope>NUCLEOTIDE SEQUENCE [LARGE SCALE GENOMIC DNA]</scope>
    <source>
        <tissue evidence="4">Leaf</tissue>
    </source>
</reference>
<feature type="compositionally biased region" description="Basic residues" evidence="2">
    <location>
        <begin position="30"/>
        <end position="43"/>
    </location>
</feature>
<evidence type="ECO:0000313" key="4">
    <source>
        <dbReference type="EMBL" id="KAG0475122.1"/>
    </source>
</evidence>
<dbReference type="Pfam" id="PF12923">
    <property type="entry name" value="RRP7"/>
    <property type="match status" value="1"/>
</dbReference>
<feature type="domain" description="Ribosomal RNA-processing protein 7 C-terminal" evidence="3">
    <location>
        <begin position="216"/>
        <end position="339"/>
    </location>
</feature>
<comment type="similarity">
    <text evidence="1">Belongs to the RRP7 family.</text>
</comment>
<dbReference type="GO" id="GO:0032545">
    <property type="term" value="C:CURI complex"/>
    <property type="evidence" value="ECO:0007669"/>
    <property type="project" value="TreeGrafter"/>
</dbReference>
<dbReference type="GO" id="GO:0000028">
    <property type="term" value="P:ribosomal small subunit assembly"/>
    <property type="evidence" value="ECO:0007669"/>
    <property type="project" value="TreeGrafter"/>
</dbReference>
<dbReference type="InterPro" id="IPR024326">
    <property type="entry name" value="RRP7_C"/>
</dbReference>